<protein>
    <submittedName>
        <fullName evidence="2">Uncharacterized protein</fullName>
    </submittedName>
</protein>
<dbReference type="EMBL" id="BAABKC010000111">
    <property type="protein sequence ID" value="GAA5074406.1"/>
    <property type="molecule type" value="Genomic_DNA"/>
</dbReference>
<organism evidence="2 3">
    <name type="scientific">Streptomyces similanensis</name>
    <dbReference type="NCBI Taxonomy" id="1274988"/>
    <lineage>
        <taxon>Bacteria</taxon>
        <taxon>Bacillati</taxon>
        <taxon>Actinomycetota</taxon>
        <taxon>Actinomycetes</taxon>
        <taxon>Kitasatosporales</taxon>
        <taxon>Streptomycetaceae</taxon>
        <taxon>Streptomyces</taxon>
    </lineage>
</organism>
<evidence type="ECO:0000313" key="3">
    <source>
        <dbReference type="Proteomes" id="UP001500124"/>
    </source>
</evidence>
<feature type="compositionally biased region" description="Gly residues" evidence="1">
    <location>
        <begin position="33"/>
        <end position="45"/>
    </location>
</feature>
<evidence type="ECO:0000313" key="2">
    <source>
        <dbReference type="EMBL" id="GAA5074406.1"/>
    </source>
</evidence>
<accession>A0ABP9LD11</accession>
<comment type="caution">
    <text evidence="2">The sequence shown here is derived from an EMBL/GenBank/DDBJ whole genome shotgun (WGS) entry which is preliminary data.</text>
</comment>
<name>A0ABP9LD11_9ACTN</name>
<evidence type="ECO:0000256" key="1">
    <source>
        <dbReference type="SAM" id="MobiDB-lite"/>
    </source>
</evidence>
<feature type="region of interest" description="Disordered" evidence="1">
    <location>
        <begin position="33"/>
        <end position="66"/>
    </location>
</feature>
<proteinExistence type="predicted"/>
<reference evidence="3" key="1">
    <citation type="journal article" date="2019" name="Int. J. Syst. Evol. Microbiol.">
        <title>The Global Catalogue of Microorganisms (GCM) 10K type strain sequencing project: providing services to taxonomists for standard genome sequencing and annotation.</title>
        <authorList>
            <consortium name="The Broad Institute Genomics Platform"/>
            <consortium name="The Broad Institute Genome Sequencing Center for Infectious Disease"/>
            <person name="Wu L."/>
            <person name="Ma J."/>
        </authorList>
    </citation>
    <scope>NUCLEOTIDE SEQUENCE [LARGE SCALE GENOMIC DNA]</scope>
    <source>
        <strain evidence="3">JCM 18410</strain>
    </source>
</reference>
<dbReference type="Proteomes" id="UP001500124">
    <property type="component" value="Unassembled WGS sequence"/>
</dbReference>
<keyword evidence="3" id="KW-1185">Reference proteome</keyword>
<sequence>MTSYPSTVGPVLAHPIAAAAGITAADLRARAGVGAGDGRGAGAGGASPVPGLRGLRCPGGSHPVTDRVTRGKVLAKTLRRCTARPVEAECPFRRWRVCGGVDRPESSA</sequence>
<gene>
    <name evidence="2" type="ORF">GCM10023336_62470</name>
</gene>